<comment type="caution">
    <text evidence="8">The sequence shown here is derived from an EMBL/GenBank/DDBJ whole genome shotgun (WGS) entry which is preliminary data.</text>
</comment>
<dbReference type="PANTHER" id="PTHR43133">
    <property type="entry name" value="RNA POLYMERASE ECF-TYPE SIGMA FACTO"/>
    <property type="match status" value="1"/>
</dbReference>
<dbReference type="InterPro" id="IPR039425">
    <property type="entry name" value="RNA_pol_sigma-70-like"/>
</dbReference>
<name>A0A5C6A9U3_9BACT</name>
<evidence type="ECO:0000313" key="8">
    <source>
        <dbReference type="EMBL" id="TWT96329.1"/>
    </source>
</evidence>
<comment type="similarity">
    <text evidence="1">Belongs to the sigma-70 factor family. ECF subfamily.</text>
</comment>
<dbReference type="PANTHER" id="PTHR43133:SF8">
    <property type="entry name" value="RNA POLYMERASE SIGMA FACTOR HI_1459-RELATED"/>
    <property type="match status" value="1"/>
</dbReference>
<dbReference type="RefSeq" id="WP_146578267.1">
    <property type="nucleotide sequence ID" value="NZ_SJPM01000005.1"/>
</dbReference>
<dbReference type="SUPFAM" id="SSF88659">
    <property type="entry name" value="Sigma3 and sigma4 domains of RNA polymerase sigma factors"/>
    <property type="match status" value="1"/>
</dbReference>
<dbReference type="GO" id="GO:0006352">
    <property type="term" value="P:DNA-templated transcription initiation"/>
    <property type="evidence" value="ECO:0007669"/>
    <property type="project" value="InterPro"/>
</dbReference>
<evidence type="ECO:0000256" key="5">
    <source>
        <dbReference type="ARBA" id="ARBA00023163"/>
    </source>
</evidence>
<keyword evidence="2" id="KW-0805">Transcription regulation</keyword>
<accession>A0A5C6A9U3</accession>
<dbReference type="EMBL" id="SJPM01000005">
    <property type="protein sequence ID" value="TWT96329.1"/>
    <property type="molecule type" value="Genomic_DNA"/>
</dbReference>
<dbReference type="InterPro" id="IPR013249">
    <property type="entry name" value="RNA_pol_sigma70_r4_t2"/>
</dbReference>
<evidence type="ECO:0000256" key="1">
    <source>
        <dbReference type="ARBA" id="ARBA00010641"/>
    </source>
</evidence>
<evidence type="ECO:0000259" key="7">
    <source>
        <dbReference type="Pfam" id="PF08281"/>
    </source>
</evidence>
<evidence type="ECO:0000259" key="6">
    <source>
        <dbReference type="Pfam" id="PF04542"/>
    </source>
</evidence>
<evidence type="ECO:0000256" key="3">
    <source>
        <dbReference type="ARBA" id="ARBA00023082"/>
    </source>
</evidence>
<dbReference type="Gene3D" id="1.10.10.10">
    <property type="entry name" value="Winged helix-like DNA-binding domain superfamily/Winged helix DNA-binding domain"/>
    <property type="match status" value="1"/>
</dbReference>
<dbReference type="AlphaFoldDB" id="A0A5C6A9U3"/>
<keyword evidence="3" id="KW-0731">Sigma factor</keyword>
<dbReference type="NCBIfam" id="TIGR02937">
    <property type="entry name" value="sigma70-ECF"/>
    <property type="match status" value="1"/>
</dbReference>
<dbReference type="Proteomes" id="UP000316213">
    <property type="component" value="Unassembled WGS sequence"/>
</dbReference>
<dbReference type="InterPro" id="IPR014284">
    <property type="entry name" value="RNA_pol_sigma-70_dom"/>
</dbReference>
<dbReference type="Pfam" id="PF04542">
    <property type="entry name" value="Sigma70_r2"/>
    <property type="match status" value="1"/>
</dbReference>
<proteinExistence type="inferred from homology"/>
<evidence type="ECO:0000313" key="9">
    <source>
        <dbReference type="Proteomes" id="UP000316213"/>
    </source>
</evidence>
<protein>
    <submittedName>
        <fullName evidence="8">RNA polymerase sigma factor RpoE</fullName>
    </submittedName>
</protein>
<feature type="domain" description="RNA polymerase sigma factor 70 region 4 type 2" evidence="7">
    <location>
        <begin position="155"/>
        <end position="192"/>
    </location>
</feature>
<dbReference type="InterPro" id="IPR007627">
    <property type="entry name" value="RNA_pol_sigma70_r2"/>
</dbReference>
<keyword evidence="5" id="KW-0804">Transcription</keyword>
<evidence type="ECO:0000256" key="4">
    <source>
        <dbReference type="ARBA" id="ARBA00023125"/>
    </source>
</evidence>
<sequence>MPSSNSPSDYSTSFGLLEDMKRGKSDSWHQFVHLYTPLIHYWCRKAGLQQSDVVDVTQEVFRAVCVGFDRANFGREGDSFRGWLWTITRNAIAGHFKRLNETIQARGGSSANGFLAQVPDWINDDEVIIDETAEGEVVRRAAEIIKGDFEPHTWQAFWLSAVEDMPVDEISKRLNMTTGAIRQAKFRVLARLRDFIGL</sequence>
<dbReference type="OrthoDB" id="281047at2"/>
<evidence type="ECO:0000256" key="2">
    <source>
        <dbReference type="ARBA" id="ARBA00023015"/>
    </source>
</evidence>
<dbReference type="InterPro" id="IPR013324">
    <property type="entry name" value="RNA_pol_sigma_r3/r4-like"/>
</dbReference>
<gene>
    <name evidence="8" type="ORF">Pla100_28060</name>
</gene>
<dbReference type="SUPFAM" id="SSF88946">
    <property type="entry name" value="Sigma2 domain of RNA polymerase sigma factors"/>
    <property type="match status" value="1"/>
</dbReference>
<organism evidence="8 9">
    <name type="scientific">Neorhodopirellula pilleata</name>
    <dbReference type="NCBI Taxonomy" id="2714738"/>
    <lineage>
        <taxon>Bacteria</taxon>
        <taxon>Pseudomonadati</taxon>
        <taxon>Planctomycetota</taxon>
        <taxon>Planctomycetia</taxon>
        <taxon>Pirellulales</taxon>
        <taxon>Pirellulaceae</taxon>
        <taxon>Neorhodopirellula</taxon>
    </lineage>
</organism>
<keyword evidence="4" id="KW-0238">DNA-binding</keyword>
<reference evidence="8 9" key="1">
    <citation type="submission" date="2019-02" db="EMBL/GenBank/DDBJ databases">
        <title>Deep-cultivation of Planctomycetes and their phenomic and genomic characterization uncovers novel biology.</title>
        <authorList>
            <person name="Wiegand S."/>
            <person name="Jogler M."/>
            <person name="Boedeker C."/>
            <person name="Pinto D."/>
            <person name="Vollmers J."/>
            <person name="Rivas-Marin E."/>
            <person name="Kohn T."/>
            <person name="Peeters S.H."/>
            <person name="Heuer A."/>
            <person name="Rast P."/>
            <person name="Oberbeckmann S."/>
            <person name="Bunk B."/>
            <person name="Jeske O."/>
            <person name="Meyerdierks A."/>
            <person name="Storesund J.E."/>
            <person name="Kallscheuer N."/>
            <person name="Luecker S."/>
            <person name="Lage O.M."/>
            <person name="Pohl T."/>
            <person name="Merkel B.J."/>
            <person name="Hornburger P."/>
            <person name="Mueller R.-W."/>
            <person name="Bruemmer F."/>
            <person name="Labrenz M."/>
            <person name="Spormann A.M."/>
            <person name="Op Den Camp H."/>
            <person name="Overmann J."/>
            <person name="Amann R."/>
            <person name="Jetten M.S.M."/>
            <person name="Mascher T."/>
            <person name="Medema M.H."/>
            <person name="Devos D.P."/>
            <person name="Kaster A.-K."/>
            <person name="Ovreas L."/>
            <person name="Rohde M."/>
            <person name="Galperin M.Y."/>
            <person name="Jogler C."/>
        </authorList>
    </citation>
    <scope>NUCLEOTIDE SEQUENCE [LARGE SCALE GENOMIC DNA]</scope>
    <source>
        <strain evidence="8 9">Pla100</strain>
    </source>
</reference>
<dbReference type="Gene3D" id="1.10.1740.10">
    <property type="match status" value="1"/>
</dbReference>
<dbReference type="InterPro" id="IPR036388">
    <property type="entry name" value="WH-like_DNA-bd_sf"/>
</dbReference>
<feature type="domain" description="RNA polymerase sigma-70 region 2" evidence="6">
    <location>
        <begin position="32"/>
        <end position="99"/>
    </location>
</feature>
<dbReference type="Pfam" id="PF08281">
    <property type="entry name" value="Sigma70_r4_2"/>
    <property type="match status" value="1"/>
</dbReference>
<dbReference type="InterPro" id="IPR013325">
    <property type="entry name" value="RNA_pol_sigma_r2"/>
</dbReference>
<dbReference type="GO" id="GO:0003677">
    <property type="term" value="F:DNA binding"/>
    <property type="evidence" value="ECO:0007669"/>
    <property type="project" value="UniProtKB-KW"/>
</dbReference>
<dbReference type="GO" id="GO:0016987">
    <property type="term" value="F:sigma factor activity"/>
    <property type="evidence" value="ECO:0007669"/>
    <property type="project" value="UniProtKB-KW"/>
</dbReference>
<keyword evidence="9" id="KW-1185">Reference proteome</keyword>